<dbReference type="AlphaFoldDB" id="V5WGV4"/>
<dbReference type="InterPro" id="IPR001478">
    <property type="entry name" value="PDZ"/>
</dbReference>
<dbReference type="SUPFAM" id="SSF50156">
    <property type="entry name" value="PDZ domain-like"/>
    <property type="match status" value="1"/>
</dbReference>
<dbReference type="eggNOG" id="COG0265">
    <property type="taxonomic scope" value="Bacteria"/>
</dbReference>
<dbReference type="GO" id="GO:0006508">
    <property type="term" value="P:proteolysis"/>
    <property type="evidence" value="ECO:0007669"/>
    <property type="project" value="UniProtKB-KW"/>
</dbReference>
<dbReference type="InterPro" id="IPR009003">
    <property type="entry name" value="Peptidase_S1_PA"/>
</dbReference>
<organism evidence="5 6">
    <name type="scientific">Salinispira pacifica</name>
    <dbReference type="NCBI Taxonomy" id="1307761"/>
    <lineage>
        <taxon>Bacteria</taxon>
        <taxon>Pseudomonadati</taxon>
        <taxon>Spirochaetota</taxon>
        <taxon>Spirochaetia</taxon>
        <taxon>Spirochaetales</taxon>
        <taxon>Spirochaetaceae</taxon>
        <taxon>Salinispira</taxon>
    </lineage>
</organism>
<dbReference type="PANTHER" id="PTHR43343">
    <property type="entry name" value="PEPTIDASE S12"/>
    <property type="match status" value="1"/>
</dbReference>
<keyword evidence="6" id="KW-1185">Reference proteome</keyword>
<feature type="domain" description="PDZ" evidence="4">
    <location>
        <begin position="386"/>
        <end position="456"/>
    </location>
</feature>
<evidence type="ECO:0000256" key="2">
    <source>
        <dbReference type="ARBA" id="ARBA00022670"/>
    </source>
</evidence>
<dbReference type="EMBL" id="CP006939">
    <property type="protein sequence ID" value="AHC14406.1"/>
    <property type="molecule type" value="Genomic_DNA"/>
</dbReference>
<dbReference type="InterPro" id="IPR043504">
    <property type="entry name" value="Peptidase_S1_PA_chymotrypsin"/>
</dbReference>
<dbReference type="HOGENOM" id="CLU_465302_0_0_12"/>
<gene>
    <name evidence="5" type="ORF">L21SP2_0988</name>
</gene>
<evidence type="ECO:0000256" key="3">
    <source>
        <dbReference type="ARBA" id="ARBA00022801"/>
    </source>
</evidence>
<accession>V5WGV4</accession>
<proteinExistence type="inferred from homology"/>
<dbReference type="PATRIC" id="fig|1307761.3.peg.986"/>
<dbReference type="Pfam" id="PF13365">
    <property type="entry name" value="Trypsin_2"/>
    <property type="match status" value="1"/>
</dbReference>
<dbReference type="PRINTS" id="PR00834">
    <property type="entry name" value="PROTEASES2C"/>
</dbReference>
<dbReference type="SMART" id="SM00228">
    <property type="entry name" value="PDZ"/>
    <property type="match status" value="1"/>
</dbReference>
<dbReference type="STRING" id="1307761.L21SP2_0988"/>
<dbReference type="InterPro" id="IPR036034">
    <property type="entry name" value="PDZ_sf"/>
</dbReference>
<reference evidence="5 6" key="1">
    <citation type="journal article" date="2015" name="Stand. Genomic Sci.">
        <title>Complete genome sequence and description of Salinispira pacifica gen. nov., sp. nov., a novel spirochaete isolated form a hypersaline microbial mat.</title>
        <authorList>
            <person name="Ben Hania W."/>
            <person name="Joseph M."/>
            <person name="Schumann P."/>
            <person name="Bunk B."/>
            <person name="Fiebig A."/>
            <person name="Sproer C."/>
            <person name="Klenk H.P."/>
            <person name="Fardeau M.L."/>
            <person name="Spring S."/>
        </authorList>
    </citation>
    <scope>NUCLEOTIDE SEQUENCE [LARGE SCALE GENOMIC DNA]</scope>
    <source>
        <strain evidence="5 6">L21-RPul-D2</strain>
    </source>
</reference>
<keyword evidence="3" id="KW-0378">Hydrolase</keyword>
<sequence>MDSTSGEQPQLRQQTQPQRVPNRILKRSLPFGAVLAALLLAVSCQTTEVQESYNADAFIQEVRYFFQGPDPFQALKLLNEHYESFPEAAGTLLNELYGLEQAEFSRALEENRLYNAVTHYHNLDSLMSMNLPTIAGDARNLEEQRDLLARQALDTAAFDILFILDHRLTENFFQGEALDLETASQLLTEVKVEFRYRVQDIVERRAEFSGSGIIVGPRHILTAYHVVQGFDNPRNTEVRIEARTSGGRTFTAEVKGVDTLNDLAVLQLEETLPFSMHMRSILGDSSELKQGETMYSYGHPYGYTDSLSRGIISTVSRPAAEVGNVIQFDANSAPGNSGGMMLGDDFRIYGLVSSGLSGEEINFAIPTRTILGKIQQLMNGEHTGNAWLGITSSEVEEGLRIDYLFPSSPLKEFGLVSEDIIMAVNNISADEITDMQSYIASRSIGSIVELQIRHADGSSSRMLTRLHRRPDFPLNTANFIQYKVDTLLANFGFSVHSEDARTVDFDAGNETISMKLYQVKDVLSGTQAYNLGIRPDDQIGLIADEYNGGSRRLHILHLPQGENSLEIDISDFILTLWRSKYAKNIL</sequence>
<dbReference type="RefSeq" id="WP_024267336.1">
    <property type="nucleotide sequence ID" value="NC_023035.1"/>
</dbReference>
<evidence type="ECO:0000313" key="5">
    <source>
        <dbReference type="EMBL" id="AHC14406.1"/>
    </source>
</evidence>
<dbReference type="OrthoDB" id="9758917at2"/>
<evidence type="ECO:0000256" key="1">
    <source>
        <dbReference type="ARBA" id="ARBA00010541"/>
    </source>
</evidence>
<name>V5WGV4_9SPIO</name>
<dbReference type="KEGG" id="slr:L21SP2_0988"/>
<dbReference type="Proteomes" id="UP000018680">
    <property type="component" value="Chromosome"/>
</dbReference>
<dbReference type="SUPFAM" id="SSF50494">
    <property type="entry name" value="Trypsin-like serine proteases"/>
    <property type="match status" value="1"/>
</dbReference>
<dbReference type="InterPro" id="IPR001940">
    <property type="entry name" value="Peptidase_S1C"/>
</dbReference>
<dbReference type="PANTHER" id="PTHR43343:SF3">
    <property type="entry name" value="PROTEASE DO-LIKE 8, CHLOROPLASTIC"/>
    <property type="match status" value="1"/>
</dbReference>
<keyword evidence="2" id="KW-0645">Protease</keyword>
<dbReference type="Gene3D" id="2.30.42.10">
    <property type="match status" value="1"/>
</dbReference>
<dbReference type="Gene3D" id="2.40.10.10">
    <property type="entry name" value="Trypsin-like serine proteases"/>
    <property type="match status" value="2"/>
</dbReference>
<comment type="similarity">
    <text evidence="1">Belongs to the peptidase S1C family.</text>
</comment>
<evidence type="ECO:0000259" key="4">
    <source>
        <dbReference type="SMART" id="SM00228"/>
    </source>
</evidence>
<dbReference type="InterPro" id="IPR051201">
    <property type="entry name" value="Chloro_Bact_Ser_Proteases"/>
</dbReference>
<dbReference type="GO" id="GO:0004252">
    <property type="term" value="F:serine-type endopeptidase activity"/>
    <property type="evidence" value="ECO:0007669"/>
    <property type="project" value="InterPro"/>
</dbReference>
<evidence type="ECO:0000313" key="6">
    <source>
        <dbReference type="Proteomes" id="UP000018680"/>
    </source>
</evidence>
<protein>
    <recommendedName>
        <fullName evidence="4">PDZ domain-containing protein</fullName>
    </recommendedName>
</protein>